<evidence type="ECO:0000256" key="1">
    <source>
        <dbReference type="SAM" id="Coils"/>
    </source>
</evidence>
<keyword evidence="3" id="KW-1133">Transmembrane helix</keyword>
<feature type="region of interest" description="Disordered" evidence="2">
    <location>
        <begin position="83"/>
        <end position="107"/>
    </location>
</feature>
<keyword evidence="5" id="KW-1185">Reference proteome</keyword>
<evidence type="ECO:0000313" key="5">
    <source>
        <dbReference type="Proteomes" id="UP000557772"/>
    </source>
</evidence>
<keyword evidence="3" id="KW-0472">Membrane</keyword>
<feature type="transmembrane region" description="Helical" evidence="3">
    <location>
        <begin position="6"/>
        <end position="26"/>
    </location>
</feature>
<evidence type="ECO:0000256" key="2">
    <source>
        <dbReference type="SAM" id="MobiDB-lite"/>
    </source>
</evidence>
<dbReference type="EMBL" id="JABENB010000003">
    <property type="protein sequence ID" value="NNG40983.1"/>
    <property type="molecule type" value="Genomic_DNA"/>
</dbReference>
<evidence type="ECO:0000313" key="4">
    <source>
        <dbReference type="EMBL" id="NNG40983.1"/>
    </source>
</evidence>
<organism evidence="4 5">
    <name type="scientific">Flexivirga aerilata</name>
    <dbReference type="NCBI Taxonomy" id="1656889"/>
    <lineage>
        <taxon>Bacteria</taxon>
        <taxon>Bacillati</taxon>
        <taxon>Actinomycetota</taxon>
        <taxon>Actinomycetes</taxon>
        <taxon>Micrococcales</taxon>
        <taxon>Dermacoccaceae</taxon>
        <taxon>Flexivirga</taxon>
    </lineage>
</organism>
<dbReference type="RefSeq" id="WP_171157865.1">
    <property type="nucleotide sequence ID" value="NZ_JABENB010000003.1"/>
</dbReference>
<dbReference type="AlphaFoldDB" id="A0A849ALJ9"/>
<dbReference type="Proteomes" id="UP000557772">
    <property type="component" value="Unassembled WGS sequence"/>
</dbReference>
<name>A0A849ALJ9_9MICO</name>
<keyword evidence="3" id="KW-0812">Transmembrane</keyword>
<gene>
    <name evidence="4" type="ORF">HJ588_17120</name>
</gene>
<feature type="coiled-coil region" evidence="1">
    <location>
        <begin position="32"/>
        <end position="66"/>
    </location>
</feature>
<reference evidence="4 5" key="1">
    <citation type="submission" date="2020-05" db="EMBL/GenBank/DDBJ databases">
        <title>Flexivirga sp. ID2601S isolated from air conditioner.</title>
        <authorList>
            <person name="Kim D.H."/>
        </authorList>
    </citation>
    <scope>NUCLEOTIDE SEQUENCE [LARGE SCALE GENOMIC DNA]</scope>
    <source>
        <strain evidence="4 5">ID2601S</strain>
    </source>
</reference>
<keyword evidence="1" id="KW-0175">Coiled coil</keyword>
<sequence>MQWWQWVLLWAALALLGTAYVGWRLWRLWPPLKALGREAADAQDRLTEIESRVRELQEQLDSVDDLAVLRSPTELRAEYETLRSRRRAEREARRRARRPAWTDHVEW</sequence>
<proteinExistence type="predicted"/>
<accession>A0A849ALJ9</accession>
<feature type="compositionally biased region" description="Basic and acidic residues" evidence="2">
    <location>
        <begin position="83"/>
        <end position="92"/>
    </location>
</feature>
<comment type="caution">
    <text evidence="4">The sequence shown here is derived from an EMBL/GenBank/DDBJ whole genome shotgun (WGS) entry which is preliminary data.</text>
</comment>
<protein>
    <submittedName>
        <fullName evidence="4">Uncharacterized protein</fullName>
    </submittedName>
</protein>
<evidence type="ECO:0000256" key="3">
    <source>
        <dbReference type="SAM" id="Phobius"/>
    </source>
</evidence>